<protein>
    <submittedName>
        <fullName evidence="1">Uncharacterized protein</fullName>
    </submittedName>
</protein>
<accession>A0A9D4KNC1</accession>
<dbReference type="Proteomes" id="UP000828390">
    <property type="component" value="Unassembled WGS sequence"/>
</dbReference>
<comment type="caution">
    <text evidence="1">The sequence shown here is derived from an EMBL/GenBank/DDBJ whole genome shotgun (WGS) entry which is preliminary data.</text>
</comment>
<gene>
    <name evidence="1" type="ORF">DPMN_115712</name>
</gene>
<evidence type="ECO:0000313" key="2">
    <source>
        <dbReference type="Proteomes" id="UP000828390"/>
    </source>
</evidence>
<reference evidence="1" key="1">
    <citation type="journal article" date="2019" name="bioRxiv">
        <title>The Genome of the Zebra Mussel, Dreissena polymorpha: A Resource for Invasive Species Research.</title>
        <authorList>
            <person name="McCartney M.A."/>
            <person name="Auch B."/>
            <person name="Kono T."/>
            <person name="Mallez S."/>
            <person name="Zhang Y."/>
            <person name="Obille A."/>
            <person name="Becker A."/>
            <person name="Abrahante J.E."/>
            <person name="Garbe J."/>
            <person name="Badalamenti J.P."/>
            <person name="Herman A."/>
            <person name="Mangelson H."/>
            <person name="Liachko I."/>
            <person name="Sullivan S."/>
            <person name="Sone E.D."/>
            <person name="Koren S."/>
            <person name="Silverstein K.A.T."/>
            <person name="Beckman K.B."/>
            <person name="Gohl D.M."/>
        </authorList>
    </citation>
    <scope>NUCLEOTIDE SEQUENCE</scope>
    <source>
        <strain evidence="1">Duluth1</strain>
        <tissue evidence="1">Whole animal</tissue>
    </source>
</reference>
<reference evidence="1" key="2">
    <citation type="submission" date="2020-11" db="EMBL/GenBank/DDBJ databases">
        <authorList>
            <person name="McCartney M.A."/>
            <person name="Auch B."/>
            <person name="Kono T."/>
            <person name="Mallez S."/>
            <person name="Becker A."/>
            <person name="Gohl D.M."/>
            <person name="Silverstein K.A.T."/>
            <person name="Koren S."/>
            <person name="Bechman K.B."/>
            <person name="Herman A."/>
            <person name="Abrahante J.E."/>
            <person name="Garbe J."/>
        </authorList>
    </citation>
    <scope>NUCLEOTIDE SEQUENCE</scope>
    <source>
        <strain evidence="1">Duluth1</strain>
        <tissue evidence="1">Whole animal</tissue>
    </source>
</reference>
<evidence type="ECO:0000313" key="1">
    <source>
        <dbReference type="EMBL" id="KAH3842216.1"/>
    </source>
</evidence>
<keyword evidence="2" id="KW-1185">Reference proteome</keyword>
<organism evidence="1 2">
    <name type="scientific">Dreissena polymorpha</name>
    <name type="common">Zebra mussel</name>
    <name type="synonym">Mytilus polymorpha</name>
    <dbReference type="NCBI Taxonomy" id="45954"/>
    <lineage>
        <taxon>Eukaryota</taxon>
        <taxon>Metazoa</taxon>
        <taxon>Spiralia</taxon>
        <taxon>Lophotrochozoa</taxon>
        <taxon>Mollusca</taxon>
        <taxon>Bivalvia</taxon>
        <taxon>Autobranchia</taxon>
        <taxon>Heteroconchia</taxon>
        <taxon>Euheterodonta</taxon>
        <taxon>Imparidentia</taxon>
        <taxon>Neoheterodontei</taxon>
        <taxon>Myida</taxon>
        <taxon>Dreissenoidea</taxon>
        <taxon>Dreissenidae</taxon>
        <taxon>Dreissena</taxon>
    </lineage>
</organism>
<proteinExistence type="predicted"/>
<dbReference type="AlphaFoldDB" id="A0A9D4KNC1"/>
<dbReference type="EMBL" id="JAIWYP010000004">
    <property type="protein sequence ID" value="KAH3842216.1"/>
    <property type="molecule type" value="Genomic_DNA"/>
</dbReference>
<sequence>MFDTVSNFFKRMVGSTAAKTAANVAKTVASKVSSASKTEIGKTAIEAGKSVVKEVGLKAIDVGKDVAIAKAKALIDGYNAPKNHEVT</sequence>
<name>A0A9D4KNC1_DREPO</name>